<dbReference type="Pfam" id="PF13579">
    <property type="entry name" value="Glyco_trans_4_4"/>
    <property type="match status" value="1"/>
</dbReference>
<gene>
    <name evidence="5" type="ORF">PXH69_12580</name>
</gene>
<dbReference type="AlphaFoldDB" id="A0AAW6LMM8"/>
<accession>A0AAW6LMM8</accession>
<sequence>MDNQGNKILIVGINYSPEPTGIAPYTEGLANAIADAGADVRVVTGYPHYPFWRKMDGFSGLSSVEQSENLTVQRLRHYIPRNPSFLRRILMEASFALRATWATLFHRADLILCLSPTLLSSAAFVIRTRLLRSRTPVVLWVQDFYGLGASETGQLSGGLSSLVDRAESWILRKSDHVVVIHPRFAKHAQDNLGVDSSSVTVIRNWTHLDLSQSACTREDSRKRLGWGPEQKIVLHAGNMGAKQGLENVVNAAHLLGPRQSDIKFVLMGDGNQRAHLEELSEGCTGIEFMDPVGGEDFTDVLRAADALLLNELADLRSMAVPSKLTSYFASGVPVVAATSSDSASGEEIALSGAGVRVDAGNPEALVREIEMLVSDPVRAAQLARNGGEYVHETLSPGSATTAFGDLFDGLINRDSLPTRPTQARAR</sequence>
<evidence type="ECO:0000259" key="4">
    <source>
        <dbReference type="Pfam" id="PF13579"/>
    </source>
</evidence>
<evidence type="ECO:0000256" key="2">
    <source>
        <dbReference type="ARBA" id="ARBA00022679"/>
    </source>
</evidence>
<keyword evidence="1" id="KW-0328">Glycosyltransferase</keyword>
<dbReference type="GO" id="GO:1901137">
    <property type="term" value="P:carbohydrate derivative biosynthetic process"/>
    <property type="evidence" value="ECO:0007669"/>
    <property type="project" value="UniProtKB-ARBA"/>
</dbReference>
<evidence type="ECO:0000256" key="1">
    <source>
        <dbReference type="ARBA" id="ARBA00022676"/>
    </source>
</evidence>
<feature type="domain" description="Glycosyltransferase subfamily 4-like N-terminal" evidence="4">
    <location>
        <begin position="20"/>
        <end position="205"/>
    </location>
</feature>
<evidence type="ECO:0000259" key="3">
    <source>
        <dbReference type="Pfam" id="PF00534"/>
    </source>
</evidence>
<dbReference type="InterPro" id="IPR050194">
    <property type="entry name" value="Glycosyltransferase_grp1"/>
</dbReference>
<dbReference type="Proteomes" id="UP001217325">
    <property type="component" value="Unassembled WGS sequence"/>
</dbReference>
<dbReference type="EMBL" id="JARDXE010000007">
    <property type="protein sequence ID" value="MDE8645788.1"/>
    <property type="molecule type" value="Genomic_DNA"/>
</dbReference>
<proteinExistence type="predicted"/>
<dbReference type="GO" id="GO:1903509">
    <property type="term" value="P:liposaccharide metabolic process"/>
    <property type="evidence" value="ECO:0007669"/>
    <property type="project" value="UniProtKB-ARBA"/>
</dbReference>
<dbReference type="InterPro" id="IPR028098">
    <property type="entry name" value="Glyco_trans_4-like_N"/>
</dbReference>
<organism evidence="5 6">
    <name type="scientific">Rhodococcus qingshengii</name>
    <dbReference type="NCBI Taxonomy" id="334542"/>
    <lineage>
        <taxon>Bacteria</taxon>
        <taxon>Bacillati</taxon>
        <taxon>Actinomycetota</taxon>
        <taxon>Actinomycetes</taxon>
        <taxon>Mycobacteriales</taxon>
        <taxon>Nocardiaceae</taxon>
        <taxon>Rhodococcus</taxon>
        <taxon>Rhodococcus erythropolis group</taxon>
    </lineage>
</organism>
<dbReference type="CDD" id="cd03794">
    <property type="entry name" value="GT4_WbuB-like"/>
    <property type="match status" value="1"/>
</dbReference>
<evidence type="ECO:0000313" key="5">
    <source>
        <dbReference type="EMBL" id="MDE8645788.1"/>
    </source>
</evidence>
<dbReference type="SUPFAM" id="SSF53756">
    <property type="entry name" value="UDP-Glycosyltransferase/glycogen phosphorylase"/>
    <property type="match status" value="1"/>
</dbReference>
<dbReference type="Gene3D" id="3.40.50.2000">
    <property type="entry name" value="Glycogen Phosphorylase B"/>
    <property type="match status" value="2"/>
</dbReference>
<protein>
    <submittedName>
        <fullName evidence="5">Glycosyltransferase</fullName>
    </submittedName>
</protein>
<dbReference type="GO" id="GO:0016758">
    <property type="term" value="F:hexosyltransferase activity"/>
    <property type="evidence" value="ECO:0007669"/>
    <property type="project" value="TreeGrafter"/>
</dbReference>
<evidence type="ECO:0000313" key="6">
    <source>
        <dbReference type="Proteomes" id="UP001217325"/>
    </source>
</evidence>
<feature type="domain" description="Glycosyl transferase family 1" evidence="3">
    <location>
        <begin position="217"/>
        <end position="386"/>
    </location>
</feature>
<name>A0AAW6LMM8_RHOSG</name>
<reference evidence="5" key="1">
    <citation type="submission" date="2023-02" db="EMBL/GenBank/DDBJ databases">
        <title>A novel hydrolase synthesized by Rhodococcus erythropolis HQ is responsible for the detoxification of Zearalenone.</title>
        <authorList>
            <person name="Hu J."/>
            <person name="Xu J."/>
        </authorList>
    </citation>
    <scope>NUCLEOTIDE SEQUENCE</scope>
    <source>
        <strain evidence="5">HQ</strain>
    </source>
</reference>
<comment type="caution">
    <text evidence="5">The sequence shown here is derived from an EMBL/GenBank/DDBJ whole genome shotgun (WGS) entry which is preliminary data.</text>
</comment>
<dbReference type="InterPro" id="IPR001296">
    <property type="entry name" value="Glyco_trans_1"/>
</dbReference>
<dbReference type="PANTHER" id="PTHR45947:SF3">
    <property type="entry name" value="SULFOQUINOVOSYL TRANSFERASE SQD2"/>
    <property type="match status" value="1"/>
</dbReference>
<dbReference type="PANTHER" id="PTHR45947">
    <property type="entry name" value="SULFOQUINOVOSYL TRANSFERASE SQD2"/>
    <property type="match status" value="1"/>
</dbReference>
<keyword evidence="2" id="KW-0808">Transferase</keyword>
<dbReference type="RefSeq" id="WP_164490553.1">
    <property type="nucleotide sequence ID" value="NZ_AP026691.1"/>
</dbReference>
<dbReference type="Pfam" id="PF00534">
    <property type="entry name" value="Glycos_transf_1"/>
    <property type="match status" value="1"/>
</dbReference>